<feature type="signal peptide" evidence="2">
    <location>
        <begin position="1"/>
        <end position="18"/>
    </location>
</feature>
<dbReference type="Gene3D" id="2.30.30.40">
    <property type="entry name" value="SH3 Domains"/>
    <property type="match status" value="1"/>
</dbReference>
<comment type="caution">
    <text evidence="3">The sequence shown here is derived from an EMBL/GenBank/DDBJ whole genome shotgun (WGS) entry which is preliminary data.</text>
</comment>
<protein>
    <recommendedName>
        <fullName evidence="5">SH3 domain-containing protein</fullName>
    </recommendedName>
</protein>
<gene>
    <name evidence="3" type="ORF">GCM10007350_30620</name>
</gene>
<evidence type="ECO:0008006" key="5">
    <source>
        <dbReference type="Google" id="ProtNLM"/>
    </source>
</evidence>
<feature type="region of interest" description="Disordered" evidence="1">
    <location>
        <begin position="150"/>
        <end position="177"/>
    </location>
</feature>
<name>A0ABQ3H6L0_9NEIS</name>
<accession>A0ABQ3H6L0</accession>
<evidence type="ECO:0000256" key="2">
    <source>
        <dbReference type="SAM" id="SignalP"/>
    </source>
</evidence>
<evidence type="ECO:0000313" key="4">
    <source>
        <dbReference type="Proteomes" id="UP000604737"/>
    </source>
</evidence>
<proteinExistence type="predicted"/>
<organism evidence="3 4">
    <name type="scientific">Jeongeupia chitinilytica</name>
    <dbReference type="NCBI Taxonomy" id="1041641"/>
    <lineage>
        <taxon>Bacteria</taxon>
        <taxon>Pseudomonadati</taxon>
        <taxon>Pseudomonadota</taxon>
        <taxon>Betaproteobacteria</taxon>
        <taxon>Neisseriales</taxon>
        <taxon>Chitinibacteraceae</taxon>
        <taxon>Jeongeupia</taxon>
    </lineage>
</organism>
<dbReference type="EMBL" id="BMYO01000008">
    <property type="protein sequence ID" value="GHD67211.1"/>
    <property type="molecule type" value="Genomic_DNA"/>
</dbReference>
<keyword evidence="2" id="KW-0732">Signal</keyword>
<sequence>MKSFLAIVLLGLAGFAWAESGTLVRASELKQKPFTDAASAGKLGSGARVDIVARQGAWMQVKSGSQSGWVKLLNVRTGSGKGSGGGIGQIGSVLTTGSSGTTVTTGVKGLSSEQIRNARPNYNELKKLDGYDATRQSAANGAAANGLKARSVPYLVSRATTSDSTNGNDPQNRRRGP</sequence>
<evidence type="ECO:0000313" key="3">
    <source>
        <dbReference type="EMBL" id="GHD67211.1"/>
    </source>
</evidence>
<keyword evidence="4" id="KW-1185">Reference proteome</keyword>
<feature type="chain" id="PRO_5047360220" description="SH3 domain-containing protein" evidence="2">
    <location>
        <begin position="19"/>
        <end position="177"/>
    </location>
</feature>
<reference evidence="4" key="1">
    <citation type="journal article" date="2019" name="Int. J. Syst. Evol. Microbiol.">
        <title>The Global Catalogue of Microorganisms (GCM) 10K type strain sequencing project: providing services to taxonomists for standard genome sequencing and annotation.</title>
        <authorList>
            <consortium name="The Broad Institute Genomics Platform"/>
            <consortium name="The Broad Institute Genome Sequencing Center for Infectious Disease"/>
            <person name="Wu L."/>
            <person name="Ma J."/>
        </authorList>
    </citation>
    <scope>NUCLEOTIDE SEQUENCE [LARGE SCALE GENOMIC DNA]</scope>
    <source>
        <strain evidence="4">KCTC 23701</strain>
    </source>
</reference>
<dbReference type="Proteomes" id="UP000604737">
    <property type="component" value="Unassembled WGS sequence"/>
</dbReference>
<evidence type="ECO:0000256" key="1">
    <source>
        <dbReference type="SAM" id="MobiDB-lite"/>
    </source>
</evidence>
<feature type="compositionally biased region" description="Polar residues" evidence="1">
    <location>
        <begin position="158"/>
        <end position="170"/>
    </location>
</feature>
<dbReference type="RefSeq" id="WP_189461773.1">
    <property type="nucleotide sequence ID" value="NZ_BMYO01000008.1"/>
</dbReference>